<dbReference type="EMBL" id="KZ559162">
    <property type="protein sequence ID" value="PLB35433.1"/>
    <property type="molecule type" value="Genomic_DNA"/>
</dbReference>
<name>A0A2I2F457_ASPCN</name>
<protein>
    <submittedName>
        <fullName evidence="2">Uncharacterized protein</fullName>
    </submittedName>
</protein>
<feature type="transmembrane region" description="Helical" evidence="1">
    <location>
        <begin position="46"/>
        <end position="63"/>
    </location>
</feature>
<keyword evidence="1" id="KW-0472">Membrane</keyword>
<keyword evidence="3" id="KW-1185">Reference proteome</keyword>
<dbReference type="RefSeq" id="XP_024669445.1">
    <property type="nucleotide sequence ID" value="XM_024813691.1"/>
</dbReference>
<organism evidence="2 3">
    <name type="scientific">Aspergillus candidus</name>
    <dbReference type="NCBI Taxonomy" id="41067"/>
    <lineage>
        <taxon>Eukaryota</taxon>
        <taxon>Fungi</taxon>
        <taxon>Dikarya</taxon>
        <taxon>Ascomycota</taxon>
        <taxon>Pezizomycotina</taxon>
        <taxon>Eurotiomycetes</taxon>
        <taxon>Eurotiomycetidae</taxon>
        <taxon>Eurotiales</taxon>
        <taxon>Aspergillaceae</taxon>
        <taxon>Aspergillus</taxon>
        <taxon>Aspergillus subgen. Circumdati</taxon>
    </lineage>
</organism>
<evidence type="ECO:0000256" key="1">
    <source>
        <dbReference type="SAM" id="Phobius"/>
    </source>
</evidence>
<sequence>MPCWPRIKALTASPIIGSLVSVEIIVDPDHRWSHGRPLPYGVHSTPFAVTGGCNLTLTMIIVLRSMPSIQHRI</sequence>
<dbReference type="AlphaFoldDB" id="A0A2I2F457"/>
<accession>A0A2I2F457</accession>
<keyword evidence="1" id="KW-1133">Transmembrane helix</keyword>
<evidence type="ECO:0000313" key="3">
    <source>
        <dbReference type="Proteomes" id="UP000234585"/>
    </source>
</evidence>
<gene>
    <name evidence="2" type="ORF">BDW47DRAFT_110335</name>
</gene>
<evidence type="ECO:0000313" key="2">
    <source>
        <dbReference type="EMBL" id="PLB35433.1"/>
    </source>
</evidence>
<keyword evidence="1" id="KW-0812">Transmembrane</keyword>
<dbReference type="GeneID" id="36520851"/>
<reference evidence="2 3" key="1">
    <citation type="submission" date="2017-12" db="EMBL/GenBank/DDBJ databases">
        <authorList>
            <consortium name="DOE Joint Genome Institute"/>
            <person name="Haridas S."/>
            <person name="Kjaerbolling I."/>
            <person name="Vesth T.C."/>
            <person name="Frisvad J.C."/>
            <person name="Nybo J.L."/>
            <person name="Theobald S."/>
            <person name="Kuo A."/>
            <person name="Bowyer P."/>
            <person name="Matsuda Y."/>
            <person name="Mondo S."/>
            <person name="Lyhne E.K."/>
            <person name="Kogle M.E."/>
            <person name="Clum A."/>
            <person name="Lipzen A."/>
            <person name="Salamov A."/>
            <person name="Ngan C.Y."/>
            <person name="Daum C."/>
            <person name="Chiniquy J."/>
            <person name="Barry K."/>
            <person name="LaButti K."/>
            <person name="Simmons B.A."/>
            <person name="Magnuson J.K."/>
            <person name="Mortensen U.H."/>
            <person name="Larsen T.O."/>
            <person name="Grigoriev I.V."/>
            <person name="Baker S.E."/>
            <person name="Andersen M.R."/>
            <person name="Nordberg H.P."/>
            <person name="Cantor M.N."/>
            <person name="Hua S.X."/>
        </authorList>
    </citation>
    <scope>NUCLEOTIDE SEQUENCE [LARGE SCALE GENOMIC DNA]</scope>
    <source>
        <strain evidence="2 3">CBS 102.13</strain>
    </source>
</reference>
<proteinExistence type="predicted"/>
<dbReference type="Proteomes" id="UP000234585">
    <property type="component" value="Unassembled WGS sequence"/>
</dbReference>
<feature type="transmembrane region" description="Helical" evidence="1">
    <location>
        <begin position="7"/>
        <end position="26"/>
    </location>
</feature>